<dbReference type="GO" id="GO:0045148">
    <property type="term" value="F:tripeptide aminopeptidase activity"/>
    <property type="evidence" value="ECO:0007669"/>
    <property type="project" value="UniProtKB-UniRule"/>
</dbReference>
<dbReference type="SUPFAM" id="SSF53187">
    <property type="entry name" value="Zn-dependent exopeptidases"/>
    <property type="match status" value="1"/>
</dbReference>
<feature type="binding site" evidence="11 13">
    <location>
        <position position="140"/>
    </location>
    <ligand>
        <name>Zn(2+)</name>
        <dbReference type="ChEBI" id="CHEBI:29105"/>
        <label>1</label>
    </ligand>
</feature>
<evidence type="ECO:0000256" key="11">
    <source>
        <dbReference type="HAMAP-Rule" id="MF_00550"/>
    </source>
</evidence>
<dbReference type="KEGG" id="sllo:ISP08_10060"/>
<evidence type="ECO:0000256" key="12">
    <source>
        <dbReference type="PIRSR" id="PIRSR037215-1"/>
    </source>
</evidence>
<organism evidence="15 16">
    <name type="scientific">Staphylococcus lloydii</name>
    <dbReference type="NCBI Taxonomy" id="2781774"/>
    <lineage>
        <taxon>Bacteria</taxon>
        <taxon>Bacillati</taxon>
        <taxon>Bacillota</taxon>
        <taxon>Bacilli</taxon>
        <taxon>Bacillales</taxon>
        <taxon>Staphylococcaceae</taxon>
        <taxon>Staphylococcus</taxon>
    </lineage>
</organism>
<dbReference type="InterPro" id="IPR010161">
    <property type="entry name" value="Peptidase_M20B"/>
</dbReference>
<proteinExistence type="inferred from homology"/>
<evidence type="ECO:0000256" key="3">
    <source>
        <dbReference type="ARBA" id="ARBA00009692"/>
    </source>
</evidence>
<feature type="active site" description="Proton acceptor" evidence="11 12">
    <location>
        <position position="174"/>
    </location>
</feature>
<dbReference type="Gene3D" id="3.30.70.360">
    <property type="match status" value="1"/>
</dbReference>
<dbReference type="GO" id="GO:0043171">
    <property type="term" value="P:peptide catabolic process"/>
    <property type="evidence" value="ECO:0007669"/>
    <property type="project" value="UniProtKB-UniRule"/>
</dbReference>
<feature type="binding site" evidence="11 13">
    <location>
        <position position="379"/>
    </location>
    <ligand>
        <name>Zn(2+)</name>
        <dbReference type="ChEBI" id="CHEBI:29105"/>
        <label>2</label>
    </ligand>
</feature>
<dbReference type="InterPro" id="IPR036264">
    <property type="entry name" value="Bact_exopeptidase_dim_dom"/>
</dbReference>
<feature type="binding site" evidence="11 13">
    <location>
        <position position="197"/>
    </location>
    <ligand>
        <name>Zn(2+)</name>
        <dbReference type="ChEBI" id="CHEBI:29105"/>
        <label>1</label>
    </ligand>
</feature>
<dbReference type="PANTHER" id="PTHR42994:SF1">
    <property type="entry name" value="PEPTIDASE T"/>
    <property type="match status" value="1"/>
</dbReference>
<dbReference type="InterPro" id="IPR011650">
    <property type="entry name" value="Peptidase_M20_dimer"/>
</dbReference>
<keyword evidence="9 11" id="KW-0862">Zinc</keyword>
<keyword evidence="4 11" id="KW-0031">Aminopeptidase</keyword>
<dbReference type="GO" id="GO:0008237">
    <property type="term" value="F:metallopeptidase activity"/>
    <property type="evidence" value="ECO:0007669"/>
    <property type="project" value="UniProtKB-KW"/>
</dbReference>
<dbReference type="PIRSF" id="PIRSF037215">
    <property type="entry name" value="Peptidase_M20B"/>
    <property type="match status" value="1"/>
</dbReference>
<name>A0A7T1AZB1_9STAP</name>
<dbReference type="PROSITE" id="PS00759">
    <property type="entry name" value="ARGE_DAPE_CPG2_2"/>
    <property type="match status" value="1"/>
</dbReference>
<evidence type="ECO:0000256" key="6">
    <source>
        <dbReference type="ARBA" id="ARBA00022670"/>
    </source>
</evidence>
<evidence type="ECO:0000256" key="4">
    <source>
        <dbReference type="ARBA" id="ARBA00022438"/>
    </source>
</evidence>
<evidence type="ECO:0000313" key="16">
    <source>
        <dbReference type="Proteomes" id="UP000594455"/>
    </source>
</evidence>
<dbReference type="GO" id="GO:0005829">
    <property type="term" value="C:cytosol"/>
    <property type="evidence" value="ECO:0007669"/>
    <property type="project" value="TreeGrafter"/>
</dbReference>
<dbReference type="Pfam" id="PF07687">
    <property type="entry name" value="M20_dimer"/>
    <property type="match status" value="1"/>
</dbReference>
<dbReference type="Proteomes" id="UP000594455">
    <property type="component" value="Chromosome"/>
</dbReference>
<dbReference type="EC" id="3.4.11.4" evidence="11"/>
<comment type="cofactor">
    <cofactor evidence="11 13">
        <name>Zn(2+)</name>
        <dbReference type="ChEBI" id="CHEBI:29105"/>
    </cofactor>
    <text evidence="11 13">Binds 2 Zn(2+) ions per subunit.</text>
</comment>
<feature type="active site" evidence="11 12">
    <location>
        <position position="80"/>
    </location>
</feature>
<dbReference type="NCBIfam" id="NF003976">
    <property type="entry name" value="PRK05469.1"/>
    <property type="match status" value="1"/>
</dbReference>
<reference evidence="15 16" key="1">
    <citation type="submission" date="2020-10" db="EMBL/GenBank/DDBJ databases">
        <title>Closed genome sequences of Staphylococcus lloydii sp. nov. and Staphylococcus durrellii sp. nov. Isolated from Captive Fruit Bats (Pteropus livingstonii).</title>
        <authorList>
            <person name="Fountain K."/>
        </authorList>
    </citation>
    <scope>NUCLEOTIDE SEQUENCE [LARGE SCALE GENOMIC DNA]</scope>
    <source>
        <strain evidence="15 16">23_2_7_LY</strain>
    </source>
</reference>
<dbReference type="GO" id="GO:0006508">
    <property type="term" value="P:proteolysis"/>
    <property type="evidence" value="ECO:0007669"/>
    <property type="project" value="UniProtKB-UniRule"/>
</dbReference>
<dbReference type="RefSeq" id="WP_195718544.1">
    <property type="nucleotide sequence ID" value="NZ_CP064056.1"/>
</dbReference>
<evidence type="ECO:0000256" key="9">
    <source>
        <dbReference type="ARBA" id="ARBA00022833"/>
    </source>
</evidence>
<dbReference type="InterPro" id="IPR002933">
    <property type="entry name" value="Peptidase_M20"/>
</dbReference>
<dbReference type="CDD" id="cd03892">
    <property type="entry name" value="M20_peptT"/>
    <property type="match status" value="1"/>
</dbReference>
<evidence type="ECO:0000256" key="2">
    <source>
        <dbReference type="ARBA" id="ARBA00004496"/>
    </source>
</evidence>
<evidence type="ECO:0000259" key="14">
    <source>
        <dbReference type="Pfam" id="PF07687"/>
    </source>
</evidence>
<keyword evidence="8 11" id="KW-0378">Hydrolase</keyword>
<feature type="binding site" evidence="11 13">
    <location>
        <position position="175"/>
    </location>
    <ligand>
        <name>Zn(2+)</name>
        <dbReference type="ChEBI" id="CHEBI:29105"/>
        <label>2</label>
    </ligand>
</feature>
<dbReference type="Gene3D" id="3.40.630.10">
    <property type="entry name" value="Zn peptidases"/>
    <property type="match status" value="1"/>
</dbReference>
<dbReference type="AlphaFoldDB" id="A0A7T1AZB1"/>
<dbReference type="SUPFAM" id="SSF55031">
    <property type="entry name" value="Bacterial exopeptidase dimerisation domain"/>
    <property type="match status" value="1"/>
</dbReference>
<keyword evidence="16" id="KW-1185">Reference proteome</keyword>
<dbReference type="FunFam" id="3.30.70.360:FF:000002">
    <property type="entry name" value="Peptidase T"/>
    <property type="match status" value="1"/>
</dbReference>
<evidence type="ECO:0000256" key="13">
    <source>
        <dbReference type="PIRSR" id="PIRSR037215-2"/>
    </source>
</evidence>
<feature type="binding site" evidence="11 13">
    <location>
        <position position="140"/>
    </location>
    <ligand>
        <name>Zn(2+)</name>
        <dbReference type="ChEBI" id="CHEBI:29105"/>
        <label>2</label>
    </ligand>
</feature>
<feature type="binding site" evidence="11 13">
    <location>
        <position position="78"/>
    </location>
    <ligand>
        <name>Zn(2+)</name>
        <dbReference type="ChEBI" id="CHEBI:29105"/>
        <label>1</label>
    </ligand>
</feature>
<keyword evidence="7 11" id="KW-0479">Metal-binding</keyword>
<evidence type="ECO:0000313" key="15">
    <source>
        <dbReference type="EMBL" id="QPM74676.1"/>
    </source>
</evidence>
<keyword evidence="6 11" id="KW-0645">Protease</keyword>
<keyword evidence="10 11" id="KW-0482">Metalloprotease</keyword>
<evidence type="ECO:0000256" key="1">
    <source>
        <dbReference type="ARBA" id="ARBA00000870"/>
    </source>
</evidence>
<protein>
    <recommendedName>
        <fullName evidence="11">Peptidase T</fullName>
        <ecNumber evidence="11">3.4.11.4</ecNumber>
    </recommendedName>
    <alternativeName>
        <fullName evidence="11">Aminotripeptidase</fullName>
        <shortName evidence="11">Tripeptidase</shortName>
    </alternativeName>
    <alternativeName>
        <fullName evidence="11">Tripeptide aminopeptidase</fullName>
    </alternativeName>
</protein>
<dbReference type="NCBIfam" id="NF009920">
    <property type="entry name" value="PRK13381.1"/>
    <property type="match status" value="1"/>
</dbReference>
<evidence type="ECO:0000256" key="8">
    <source>
        <dbReference type="ARBA" id="ARBA00022801"/>
    </source>
</evidence>
<dbReference type="NCBIfam" id="TIGR01882">
    <property type="entry name" value="peptidase-T"/>
    <property type="match status" value="1"/>
</dbReference>
<dbReference type="GO" id="GO:0008270">
    <property type="term" value="F:zinc ion binding"/>
    <property type="evidence" value="ECO:0007669"/>
    <property type="project" value="UniProtKB-UniRule"/>
</dbReference>
<dbReference type="Pfam" id="PF01546">
    <property type="entry name" value="Peptidase_M20"/>
    <property type="match status" value="1"/>
</dbReference>
<dbReference type="PANTHER" id="PTHR42994">
    <property type="entry name" value="PEPTIDASE T"/>
    <property type="match status" value="1"/>
</dbReference>
<comment type="similarity">
    <text evidence="3 11">Belongs to the peptidase M20B family.</text>
</comment>
<dbReference type="EMBL" id="CP064056">
    <property type="protein sequence ID" value="QPM74676.1"/>
    <property type="molecule type" value="Genomic_DNA"/>
</dbReference>
<evidence type="ECO:0000256" key="5">
    <source>
        <dbReference type="ARBA" id="ARBA00022490"/>
    </source>
</evidence>
<dbReference type="HAMAP" id="MF_00550">
    <property type="entry name" value="Aminopeptidase_M20"/>
    <property type="match status" value="1"/>
</dbReference>
<sequence length="413" mass="46398">MKSEIIERLKRYVQIDTQSNPESENTPSTNKQWDLLQLLEQELKDFGLTTELDANGYLFATLESNVAYDLPTVGFLAHVDTSPDFNATNVNPQIIEDYDGQPIKLGHTNRVLSQETFPAMRKVEGHTLMVTDGTSLLGADDKAGVVEIMEALKYLITHPEVKHGRIRVGFTPDEEIGRGPHKFDVEKFNANFAYTMDGSELGELQYESFNAASAVVTTHGVNVHPGSAKGAMINAILLGNQFNALLPQNEVPERTEGYEGFYHLMQFNGDVEQATLQYIIRDHDRQQFEIRKKQMLEIADNINAHYEDDPIQVSINDQYYNMGEKIEPNPHVIDIPKRVFAKLNIEPNTEPIRGGTDGSQLSYKGLPTPNIFTGCANFHGPFEYASIDVMEQAVSVIVNIAEEVVHYYDEQQS</sequence>
<comment type="catalytic activity">
    <reaction evidence="1 11">
        <text>Release of the N-terminal residue from a tripeptide.</text>
        <dbReference type="EC" id="3.4.11.4"/>
    </reaction>
</comment>
<keyword evidence="5 11" id="KW-0963">Cytoplasm</keyword>
<gene>
    <name evidence="11 15" type="primary">pepT</name>
    <name evidence="15" type="ORF">ISP08_10060</name>
</gene>
<accession>A0A7T1AZB1</accession>
<dbReference type="PROSITE" id="PS00758">
    <property type="entry name" value="ARGE_DAPE_CPG2_1"/>
    <property type="match status" value="1"/>
</dbReference>
<evidence type="ECO:0000256" key="7">
    <source>
        <dbReference type="ARBA" id="ARBA00022723"/>
    </source>
</evidence>
<comment type="subcellular location">
    <subcellularLocation>
        <location evidence="2 11">Cytoplasm</location>
    </subcellularLocation>
</comment>
<evidence type="ECO:0000256" key="10">
    <source>
        <dbReference type="ARBA" id="ARBA00023049"/>
    </source>
</evidence>
<feature type="domain" description="Peptidase M20 dimerisation" evidence="14">
    <location>
        <begin position="206"/>
        <end position="306"/>
    </location>
</feature>
<comment type="function">
    <text evidence="11">Cleaves the N-terminal amino acid of tripeptides.</text>
</comment>
<dbReference type="InterPro" id="IPR001261">
    <property type="entry name" value="ArgE/DapE_CS"/>
</dbReference>